<dbReference type="KEGG" id="pfj:MYCFIDRAFT_180472"/>
<evidence type="ECO:0000313" key="4">
    <source>
        <dbReference type="Proteomes" id="UP000016932"/>
    </source>
</evidence>
<keyword evidence="2" id="KW-0472">Membrane</keyword>
<organism evidence="3 4">
    <name type="scientific">Pseudocercospora fijiensis (strain CIRAD86)</name>
    <name type="common">Black leaf streak disease fungus</name>
    <name type="synonym">Mycosphaerella fijiensis</name>
    <dbReference type="NCBI Taxonomy" id="383855"/>
    <lineage>
        <taxon>Eukaryota</taxon>
        <taxon>Fungi</taxon>
        <taxon>Dikarya</taxon>
        <taxon>Ascomycota</taxon>
        <taxon>Pezizomycotina</taxon>
        <taxon>Dothideomycetes</taxon>
        <taxon>Dothideomycetidae</taxon>
        <taxon>Mycosphaerellales</taxon>
        <taxon>Mycosphaerellaceae</taxon>
        <taxon>Pseudocercospora</taxon>
    </lineage>
</organism>
<dbReference type="OrthoDB" id="10535116at2759"/>
<evidence type="ECO:0000313" key="3">
    <source>
        <dbReference type="EMBL" id="EME76987.1"/>
    </source>
</evidence>
<dbReference type="RefSeq" id="XP_007932426.1">
    <property type="nucleotide sequence ID" value="XM_007934235.1"/>
</dbReference>
<sequence length="1100" mass="120964">MRANGKLRAVKSSAGRNGHRWPLMGGERILRLTVFLAQRSTHITGLSFVTKHRYIPLMPFGPAAMAASLPPLSDAAYYNPTNCPVAAKLCSTLHAVSALGNSITAEKVLRHLLSDLHGTISAASPQAPALTTLPGTLQNNDEWAKDQLSLHFPSVLSNTKACREANSMFGYALLPYIRSRNHLRKLAARGRDGPMPCKKTALNHALPPGNWAEPPQFSAHVWNAAGKHGSRPVVGGELLGLDPSPTTGAGVDFGHYKPGSSYHAPDQYGSAMVPRGLSSQNLLPASFGSACRASENFGRHNPGSSDNAFDQYGSAVVPLGLSSENFLPDSGSACPPSSCGSIFANALGTKNHISANGNRSPEDITNPDHQEAATTVRGGSMANQFFPAIHDTRAVRELGNSDQDDTDELAALAFDPGHAAPHQSPEIGLAELEDLDTSAGKEHNRQEIKHALRSNTCFNAIYLHNSRSQISTPESVVSTRSRLGSLSTLFSPFLTGGLCSSEIDETIIAHASASASALPPLSRSTVDISASKRDACLKPPNSISHFIVSFPFFPQAEIQLHHICATISRFPSARRFSYIKPNFPVPTPPRRTHHRHQLTMQPQQNPQQSSKQAAQPPPPNPQSPLAPPQQQQHQQGKGNIRLLDQVTRQYEEALSKALNLNAKRAFFASVRRLPSSRNDLKLIFWHTLERLSRMLHSWYFLVIFYIVVAGLGGLSLSWILVKVTVGLCGTHTVAHGSHLFSSWILRRPELDLCDSIKVFSEGLNPYFFPSVVTTSGAEGGGSNNSTGLRAYRVDTDLLLSLSVKHYASLTHLGPQIIDLCALVNTAAIHSHTIYAWVHANPHIFAKHPALVQKVDDVKQQLGEHSELLDSFRISLEHHLIDGRQRAQALHRAATSCLENNKSHWESTRIFMRLLYKFFPPLHAETDDAQVERAISRFLHNFGPKVEKDYRVSDTLRSQAQQIQYELEDFAVLLDTSSMFEKRCVPRSLISQLLSMPWTWFSSSPIPCLSVDDYLKGQLTLLREEASNASKTVHTVWELHKGVRGQLDHIKTQVHREKCREKREKEDGESEHMQVTSDGFLGSMERILPKIERLLKVGAGK</sequence>
<keyword evidence="2" id="KW-1133">Transmembrane helix</keyword>
<dbReference type="Proteomes" id="UP000016932">
    <property type="component" value="Unassembled WGS sequence"/>
</dbReference>
<dbReference type="VEuPathDB" id="FungiDB:MYCFIDRAFT_180472"/>
<keyword evidence="4" id="KW-1185">Reference proteome</keyword>
<proteinExistence type="predicted"/>
<protein>
    <submittedName>
        <fullName evidence="3">Uncharacterized protein</fullName>
    </submittedName>
</protein>
<feature type="compositionally biased region" description="Low complexity" evidence="1">
    <location>
        <begin position="601"/>
        <end position="614"/>
    </location>
</feature>
<evidence type="ECO:0000256" key="1">
    <source>
        <dbReference type="SAM" id="MobiDB-lite"/>
    </source>
</evidence>
<dbReference type="HOGENOM" id="CLU_283297_0_0_1"/>
<feature type="transmembrane region" description="Helical" evidence="2">
    <location>
        <begin position="698"/>
        <end position="721"/>
    </location>
</feature>
<dbReference type="GeneID" id="19334414"/>
<reference evidence="3 4" key="1">
    <citation type="journal article" date="2012" name="PLoS Pathog.">
        <title>Diverse lifestyles and strategies of plant pathogenesis encoded in the genomes of eighteen Dothideomycetes fungi.</title>
        <authorList>
            <person name="Ohm R.A."/>
            <person name="Feau N."/>
            <person name="Henrissat B."/>
            <person name="Schoch C.L."/>
            <person name="Horwitz B.A."/>
            <person name="Barry K.W."/>
            <person name="Condon B.J."/>
            <person name="Copeland A.C."/>
            <person name="Dhillon B."/>
            <person name="Glaser F."/>
            <person name="Hesse C.N."/>
            <person name="Kosti I."/>
            <person name="LaButti K."/>
            <person name="Lindquist E.A."/>
            <person name="Lucas S."/>
            <person name="Salamov A.A."/>
            <person name="Bradshaw R.E."/>
            <person name="Ciuffetti L."/>
            <person name="Hamelin R.C."/>
            <person name="Kema G.H.J."/>
            <person name="Lawrence C."/>
            <person name="Scott J.A."/>
            <person name="Spatafora J.W."/>
            <person name="Turgeon B.G."/>
            <person name="de Wit P.J.G.M."/>
            <person name="Zhong S."/>
            <person name="Goodwin S.B."/>
            <person name="Grigoriev I.V."/>
        </authorList>
    </citation>
    <scope>NUCLEOTIDE SEQUENCE [LARGE SCALE GENOMIC DNA]</scope>
    <source>
        <strain evidence="3 4">CIRAD86</strain>
    </source>
</reference>
<dbReference type="AlphaFoldDB" id="M3AHJ8"/>
<feature type="region of interest" description="Disordered" evidence="1">
    <location>
        <begin position="580"/>
        <end position="637"/>
    </location>
</feature>
<feature type="compositionally biased region" description="Pro residues" evidence="1">
    <location>
        <begin position="615"/>
        <end position="627"/>
    </location>
</feature>
<keyword evidence="2" id="KW-0812">Transmembrane</keyword>
<dbReference type="EMBL" id="KB446572">
    <property type="protein sequence ID" value="EME76987.1"/>
    <property type="molecule type" value="Genomic_DNA"/>
</dbReference>
<gene>
    <name evidence="3" type="ORF">MYCFIDRAFT_180472</name>
</gene>
<accession>M3AHJ8</accession>
<name>M3AHJ8_PSEFD</name>
<evidence type="ECO:0000256" key="2">
    <source>
        <dbReference type="SAM" id="Phobius"/>
    </source>
</evidence>